<proteinExistence type="predicted"/>
<name>U5W8F1_9ACTN</name>
<evidence type="ECO:0000313" key="3">
    <source>
        <dbReference type="EMBL" id="AGZ44201.1"/>
    </source>
</evidence>
<evidence type="ECO:0000313" key="4">
    <source>
        <dbReference type="Proteomes" id="UP000017746"/>
    </source>
</evidence>
<dbReference type="Gene3D" id="3.10.580.10">
    <property type="entry name" value="CBS-domain"/>
    <property type="match status" value="1"/>
</dbReference>
<protein>
    <recommendedName>
        <fullName evidence="2">CBS domain-containing protein</fullName>
    </recommendedName>
</protein>
<feature type="compositionally biased region" description="Polar residues" evidence="1">
    <location>
        <begin position="141"/>
        <end position="151"/>
    </location>
</feature>
<dbReference type="RefSeq" id="WP_023560538.1">
    <property type="nucleotide sequence ID" value="NC_022657.1"/>
</dbReference>
<organism evidence="3 4">
    <name type="scientific">Actinoplanes friuliensis DSM 7358</name>
    <dbReference type="NCBI Taxonomy" id="1246995"/>
    <lineage>
        <taxon>Bacteria</taxon>
        <taxon>Bacillati</taxon>
        <taxon>Actinomycetota</taxon>
        <taxon>Actinomycetes</taxon>
        <taxon>Micromonosporales</taxon>
        <taxon>Micromonosporaceae</taxon>
        <taxon>Actinoplanes</taxon>
    </lineage>
</organism>
<reference evidence="3 4" key="1">
    <citation type="journal article" date="2014" name="J. Biotechnol.">
        <title>Complete genome sequence of the actinobacterium Actinoplanes friuliensis HAG 010964, producer of the lipopeptide antibiotic friulimycin.</title>
        <authorList>
            <person name="Ruckert C."/>
            <person name="Szczepanowski R."/>
            <person name="Albersmeier A."/>
            <person name="Goesmann A."/>
            <person name="Fischer N."/>
            <person name="Steinkamper A."/>
            <person name="Puhler A."/>
            <person name="Biener R."/>
            <person name="Schwartz D."/>
            <person name="Kalinowski J."/>
        </authorList>
    </citation>
    <scope>NUCLEOTIDE SEQUENCE [LARGE SCALE GENOMIC DNA]</scope>
    <source>
        <strain evidence="3 4">DSM 7358</strain>
    </source>
</reference>
<dbReference type="Pfam" id="PF00571">
    <property type="entry name" value="CBS"/>
    <property type="match status" value="1"/>
</dbReference>
<feature type="region of interest" description="Disordered" evidence="1">
    <location>
        <begin position="129"/>
        <end position="151"/>
    </location>
</feature>
<dbReference type="eggNOG" id="COG0517">
    <property type="taxonomic scope" value="Bacteria"/>
</dbReference>
<gene>
    <name evidence="3" type="ORF">AFR_29700</name>
</gene>
<evidence type="ECO:0000256" key="1">
    <source>
        <dbReference type="SAM" id="MobiDB-lite"/>
    </source>
</evidence>
<dbReference type="SMART" id="SM00116">
    <property type="entry name" value="CBS"/>
    <property type="match status" value="1"/>
</dbReference>
<sequence length="151" mass="16544">MHTPKPHHEFFKVSRLVPEDQNLATVDTQTKVRDALTLMAGSGFDQVPVTHGSRVVGVFSHRSLCAGLNAVRRTDDPQDHLVVDFLEDLSFVRTGTDFGDVLRAMEKTDVALLGDEENLSLSSPAATLRGFSGTPHDRSSSCRTSSWPLEP</sequence>
<dbReference type="InterPro" id="IPR046342">
    <property type="entry name" value="CBS_dom_sf"/>
</dbReference>
<evidence type="ECO:0000259" key="2">
    <source>
        <dbReference type="SMART" id="SM00116"/>
    </source>
</evidence>
<dbReference type="Proteomes" id="UP000017746">
    <property type="component" value="Chromosome"/>
</dbReference>
<dbReference type="KEGG" id="afs:AFR_29700"/>
<dbReference type="SUPFAM" id="SSF54631">
    <property type="entry name" value="CBS-domain pair"/>
    <property type="match status" value="1"/>
</dbReference>
<accession>U5W8F1</accession>
<dbReference type="AlphaFoldDB" id="U5W8F1"/>
<keyword evidence="4" id="KW-1185">Reference proteome</keyword>
<dbReference type="InterPro" id="IPR000644">
    <property type="entry name" value="CBS_dom"/>
</dbReference>
<feature type="domain" description="CBS" evidence="2">
    <location>
        <begin position="22"/>
        <end position="69"/>
    </location>
</feature>
<dbReference type="OrthoDB" id="291940at2"/>
<dbReference type="EMBL" id="CP006272">
    <property type="protein sequence ID" value="AGZ44201.1"/>
    <property type="molecule type" value="Genomic_DNA"/>
</dbReference>
<dbReference type="STRING" id="1246995.AFR_29700"/>
<dbReference type="HOGENOM" id="CLU_1727436_0_0_11"/>